<dbReference type="PANTHER" id="PTHR33591:SF2">
    <property type="entry name" value="BETA-CAROTENE ISOMERASE D27"/>
    <property type="match status" value="1"/>
</dbReference>
<evidence type="ECO:0000259" key="1">
    <source>
        <dbReference type="Pfam" id="PF13225"/>
    </source>
</evidence>
<gene>
    <name evidence="2" type="ORF">POPTR_T164700</name>
</gene>
<dbReference type="EMBL" id="KZ623663">
    <property type="protein sequence ID" value="PNS22189.1"/>
    <property type="molecule type" value="Genomic_DNA"/>
</dbReference>
<feature type="domain" description="Beta-carotene isomerase D27-like C-terminal" evidence="1">
    <location>
        <begin position="30"/>
        <end position="69"/>
    </location>
</feature>
<reference evidence="2" key="2">
    <citation type="submission" date="2017-07" db="EMBL/GenBank/DDBJ databases">
        <title>WGS assembly of Populus trichocarpa.</title>
        <authorList>
            <person name="Tuskan G."/>
            <person name="Difazio S."/>
            <person name="Jansson S."/>
            <person name="Bohlmann J."/>
            <person name="Grigoriev I."/>
            <person name="Hellsten U."/>
            <person name="Putnam N."/>
            <person name="Ralph S."/>
            <person name="Rombauts S."/>
            <person name="Salamov A."/>
            <person name="Schein J."/>
            <person name="Sterck L."/>
            <person name="Aerts A."/>
            <person name="Bhalerao R."/>
            <person name="Bhalerao R."/>
            <person name="Blaudez D."/>
            <person name="Boerjan W."/>
            <person name="Brun A."/>
            <person name="Brunner A."/>
            <person name="Busov V."/>
            <person name="Campbell M."/>
            <person name="Carlson J."/>
            <person name="Chalot M."/>
            <person name="Chapman J."/>
            <person name="Chen G."/>
            <person name="Cooper D."/>
            <person name="Coutinho P."/>
            <person name="Couturier J."/>
            <person name="Covert S."/>
            <person name="Cronk Q."/>
            <person name="Cunningham R."/>
            <person name="Davis J."/>
            <person name="Degroeve S."/>
            <person name="Dejardin A."/>
            <person name="Depamphilis C."/>
            <person name="Detter J."/>
            <person name="Dirks B."/>
            <person name="Dubchak I."/>
            <person name="Duplessis S."/>
            <person name="Ehlting J."/>
            <person name="Ellis B."/>
            <person name="Gendler K."/>
            <person name="Goodstein D."/>
            <person name="Gribskov M."/>
            <person name="Grimwood J."/>
            <person name="Groover A."/>
            <person name="Gunter L."/>
            <person name="Hamberger B."/>
            <person name="Heinze B."/>
            <person name="Helariutta Y."/>
            <person name="Henrissat B."/>
            <person name="Holligan D."/>
            <person name="Holt R."/>
            <person name="Huang W."/>
            <person name="Islam-Faridi N."/>
            <person name="Jones S."/>
            <person name="Jones-Rhoades M."/>
            <person name="Jorgensen R."/>
            <person name="Joshi C."/>
            <person name="Kangasjarvi J."/>
            <person name="Karlsson J."/>
            <person name="Kelleher C."/>
            <person name="Kirkpatrick R."/>
            <person name="Kirst M."/>
            <person name="Kohler A."/>
            <person name="Kalluri U."/>
            <person name="Larimer F."/>
            <person name="Leebens-Mack J."/>
            <person name="Leple J."/>
            <person name="Locascio P."/>
            <person name="Lou Y."/>
            <person name="Lucas S."/>
            <person name="Martin F."/>
            <person name="Montanini B."/>
            <person name="Napoli C."/>
            <person name="Nelson D."/>
            <person name="Nelson C."/>
            <person name="Nieminen K."/>
            <person name="Nilsson O."/>
            <person name="Pereda V."/>
            <person name="Peter G."/>
            <person name="Philippe R."/>
            <person name="Pilate G."/>
            <person name="Poliakov A."/>
            <person name="Razumovskaya J."/>
            <person name="Richardson P."/>
            <person name="Rinaldi C."/>
            <person name="Ritland K."/>
            <person name="Rouze P."/>
            <person name="Ryaboy D."/>
            <person name="Schmutz J."/>
            <person name="Schrader J."/>
            <person name="Segerman B."/>
            <person name="Shin H."/>
            <person name="Siddiqui A."/>
            <person name="Sterky F."/>
            <person name="Terry A."/>
            <person name="Tsai C."/>
            <person name="Uberbacher E."/>
            <person name="Unneberg P."/>
            <person name="Vahala J."/>
            <person name="Wall K."/>
            <person name="Wessler S."/>
            <person name="Yang G."/>
            <person name="Yin T."/>
            <person name="Douglas C."/>
            <person name="Marra M."/>
            <person name="Sandberg G."/>
            <person name="Van De Peer Y."/>
            <person name="Rokhsar D."/>
        </authorList>
    </citation>
    <scope>NUCLEOTIDE SEQUENCE</scope>
    <source>
        <strain evidence="2">Nisqually-1</strain>
    </source>
</reference>
<dbReference type="InterPro" id="IPR038938">
    <property type="entry name" value="D27-like"/>
</dbReference>
<dbReference type="PROSITE" id="PS51257">
    <property type="entry name" value="PROKAR_LIPOPROTEIN"/>
    <property type="match status" value="1"/>
</dbReference>
<dbReference type="GO" id="GO:0005506">
    <property type="term" value="F:iron ion binding"/>
    <property type="evidence" value="ECO:0007669"/>
    <property type="project" value="InterPro"/>
</dbReference>
<dbReference type="PANTHER" id="PTHR33591">
    <property type="entry name" value="BETA-CAROTENE ISOMERASE D27"/>
    <property type="match status" value="1"/>
</dbReference>
<proteinExistence type="predicted"/>
<dbReference type="Pfam" id="PF13225">
    <property type="entry name" value="D27-like_C"/>
    <property type="match status" value="1"/>
</dbReference>
<dbReference type="InParanoid" id="A0A2K1R4J5"/>
<organism evidence="2">
    <name type="scientific">Populus trichocarpa</name>
    <name type="common">Western balsam poplar</name>
    <name type="synonym">Populus balsamifera subsp. trichocarpa</name>
    <dbReference type="NCBI Taxonomy" id="3694"/>
    <lineage>
        <taxon>Eukaryota</taxon>
        <taxon>Viridiplantae</taxon>
        <taxon>Streptophyta</taxon>
        <taxon>Embryophyta</taxon>
        <taxon>Tracheophyta</taxon>
        <taxon>Spermatophyta</taxon>
        <taxon>Magnoliopsida</taxon>
        <taxon>eudicotyledons</taxon>
        <taxon>Gunneridae</taxon>
        <taxon>Pentapetalae</taxon>
        <taxon>rosids</taxon>
        <taxon>fabids</taxon>
        <taxon>Malpighiales</taxon>
        <taxon>Salicaceae</taxon>
        <taxon>Saliceae</taxon>
        <taxon>Populus</taxon>
    </lineage>
</organism>
<sequence>MIYTVKFLAVLKHFHSTYSANISYFFASTSCDLVLQTFFKDYMGIPLLMEPNFNDYSCQFKFGVLPPLPEDDGTLKEPCLEVCPIASKRRGAASDMVIMRCPKSRDISAFPCLQSNKP</sequence>
<name>A0A2K1R4J5_POPTR</name>
<accession>A0A2K1R4J5</accession>
<dbReference type="InterPro" id="IPR025114">
    <property type="entry name" value="D27-like_C"/>
</dbReference>
<protein>
    <recommendedName>
        <fullName evidence="1">Beta-carotene isomerase D27-like C-terminal domain-containing protein</fullName>
    </recommendedName>
</protein>
<dbReference type="AlphaFoldDB" id="A0A2K1R4J5"/>
<evidence type="ECO:0000313" key="2">
    <source>
        <dbReference type="EMBL" id="PNS22189.1"/>
    </source>
</evidence>
<dbReference type="ExpressionAtlas" id="A0A2K1R4J5">
    <property type="expression patterns" value="baseline"/>
</dbReference>
<reference evidence="2" key="1">
    <citation type="journal article" date="2006" name="Science">
        <title>The genome of black cottonwood, Populus trichocarpa (Torr. &amp; Gray).</title>
        <authorList>
            <person name="Tuskan G.A."/>
            <person name="Difazio S."/>
            <person name="Jansson S."/>
            <person name="Bohlmann J."/>
            <person name="Grigoriev I."/>
            <person name="Hellsten U."/>
            <person name="Putnam N."/>
            <person name="Ralph S."/>
            <person name="Rombauts S."/>
            <person name="Salamov A."/>
            <person name="Schein J."/>
            <person name="Sterck L."/>
            <person name="Aerts A."/>
            <person name="Bhalerao R.R."/>
            <person name="Bhalerao R.P."/>
            <person name="Blaudez D."/>
            <person name="Boerjan W."/>
            <person name="Brun A."/>
            <person name="Brunner A."/>
            <person name="Busov V."/>
            <person name="Campbell M."/>
            <person name="Carlson J."/>
            <person name="Chalot M."/>
            <person name="Chapman J."/>
            <person name="Chen G.L."/>
            <person name="Cooper D."/>
            <person name="Coutinho P.M."/>
            <person name="Couturier J."/>
            <person name="Covert S."/>
            <person name="Cronk Q."/>
            <person name="Cunningham R."/>
            <person name="Davis J."/>
            <person name="Degroeve S."/>
            <person name="Dejardin A."/>
            <person name="Depamphilis C."/>
            <person name="Detter J."/>
            <person name="Dirks B."/>
            <person name="Dubchak I."/>
            <person name="Duplessis S."/>
            <person name="Ehlting J."/>
            <person name="Ellis B."/>
            <person name="Gendler K."/>
            <person name="Goodstein D."/>
            <person name="Gribskov M."/>
            <person name="Grimwood J."/>
            <person name="Groover A."/>
            <person name="Gunter L."/>
            <person name="Hamberger B."/>
            <person name="Heinze B."/>
            <person name="Helariutta Y."/>
            <person name="Henrissat B."/>
            <person name="Holligan D."/>
            <person name="Holt R."/>
            <person name="Huang W."/>
            <person name="Islam-Faridi N."/>
            <person name="Jones S."/>
            <person name="Jones-Rhoades M."/>
            <person name="Jorgensen R."/>
            <person name="Joshi C."/>
            <person name="Kangasjarvi J."/>
            <person name="Karlsson J."/>
            <person name="Kelleher C."/>
            <person name="Kirkpatrick R."/>
            <person name="Kirst M."/>
            <person name="Kohler A."/>
            <person name="Kalluri U."/>
            <person name="Larimer F."/>
            <person name="Leebens-Mack J."/>
            <person name="Leple J.C."/>
            <person name="Locascio P."/>
            <person name="Lou Y."/>
            <person name="Lucas S."/>
            <person name="Martin F."/>
            <person name="Montanini B."/>
            <person name="Napoli C."/>
            <person name="Nelson D.R."/>
            <person name="Nelson C."/>
            <person name="Nieminen K."/>
            <person name="Nilsson O."/>
            <person name="Pereda V."/>
            <person name="Peter G."/>
            <person name="Philippe R."/>
            <person name="Pilate G."/>
            <person name="Poliakov A."/>
            <person name="Razumovskaya J."/>
            <person name="Richardson P."/>
            <person name="Rinaldi C."/>
            <person name="Ritland K."/>
            <person name="Rouze P."/>
            <person name="Ryaboy D."/>
            <person name="Schmutz J."/>
            <person name="Schrader J."/>
            <person name="Segerman B."/>
            <person name="Shin H."/>
            <person name="Siddiqui A."/>
            <person name="Sterky F."/>
            <person name="Terry A."/>
            <person name="Tsai C.J."/>
            <person name="Uberbacher E."/>
            <person name="Unneberg P."/>
            <person name="Vahala J."/>
            <person name="Wall K."/>
            <person name="Wessler S."/>
            <person name="Yang G."/>
            <person name="Yin T."/>
            <person name="Douglas C."/>
            <person name="Marra M."/>
            <person name="Sandberg G."/>
            <person name="Van de Peer Y."/>
            <person name="Rokhsar D."/>
        </authorList>
    </citation>
    <scope>NUCLEOTIDE SEQUENCE [LARGE SCALE GENOMIC DNA]</scope>
    <source>
        <strain evidence="2">Nisqually-1</strain>
    </source>
</reference>